<dbReference type="Proteomes" id="UP000011081">
    <property type="component" value="Unassembled WGS sequence"/>
</dbReference>
<dbReference type="Pfam" id="PF04564">
    <property type="entry name" value="U-box"/>
    <property type="match status" value="1"/>
</dbReference>
<dbReference type="UniPathway" id="UPA00143"/>
<evidence type="ECO:0000256" key="5">
    <source>
        <dbReference type="ARBA" id="ARBA00022490"/>
    </source>
</evidence>
<evidence type="ECO:0000256" key="6">
    <source>
        <dbReference type="ARBA" id="ARBA00022679"/>
    </source>
</evidence>
<dbReference type="OMA" id="CETKFIL"/>
<evidence type="ECO:0000313" key="11">
    <source>
        <dbReference type="Proteomes" id="UP000011081"/>
    </source>
</evidence>
<dbReference type="PANTHER" id="PTHR13931:SF2">
    <property type="entry name" value="UBIQUITIN CONJUGATION FACTOR E4 B"/>
    <property type="match status" value="1"/>
</dbReference>
<evidence type="ECO:0000256" key="3">
    <source>
        <dbReference type="ARBA" id="ARBA00004906"/>
    </source>
</evidence>
<dbReference type="GO" id="GO:0005634">
    <property type="term" value="C:nucleus"/>
    <property type="evidence" value="ECO:0007669"/>
    <property type="project" value="UniProtKB-SubCell"/>
</dbReference>
<dbReference type="AlphaFoldDB" id="L2GTQ7"/>
<dbReference type="GO" id="GO:0034450">
    <property type="term" value="F:ubiquitin-ubiquitin ligase activity"/>
    <property type="evidence" value="ECO:0007669"/>
    <property type="project" value="InterPro"/>
</dbReference>
<keyword evidence="5" id="KW-0963">Cytoplasm</keyword>
<dbReference type="HOGENOM" id="CLU_018981_0_0_1"/>
<dbReference type="GO" id="GO:0036503">
    <property type="term" value="P:ERAD pathway"/>
    <property type="evidence" value="ECO:0007669"/>
    <property type="project" value="InterPro"/>
</dbReference>
<keyword evidence="8" id="KW-0539">Nucleus</keyword>
<dbReference type="InterPro" id="IPR019474">
    <property type="entry name" value="Ub_conjug_fac_E4_core"/>
</dbReference>
<gene>
    <name evidence="10" type="ORF">VCUG_01496</name>
</gene>
<feature type="domain" description="U-box" evidence="9">
    <location>
        <begin position="546"/>
        <end position="620"/>
    </location>
</feature>
<sequence length="621" mass="73411">MNRETGELRNIGTMIVHKLEYLAQNVYDMLLKLVSKSEKIKNNFLNYLILVVNSNRNRAKMVYDYKDVISDGFSINLNNVLAIFCEQIVRKQLFNLIDIRFMSVFDLKSIRESEDRKEDADQNGTDDQTHKDAASSRKVFKMRNLSFSTVVFFAKLMFSNYSYIKFLEHIKLLDNEIYSLELLQSERESHARIEYLRKELESKCFALRIIFSSEFFKQQEEPITSFLVEFTEHIDFCDLPHQYFEVVFQIQTLLIREHQEFLSNRLLGLIEKIMCSKIRNLHFKESVIKILELKTSSLSEKLFQSLILFYSDLHHFDEFFYDKFSIRYYIHNILMNDLNGHIKSLAPTTENLRFVNFVIDDTESQLSSALNSIIEIKRCEEKLKYTKDREERKSLKSNMLRAKKKATSSFIFVDSSLKMVSFLVEECDILTRHEVLKKFVTILNCNLKMIVGPKCNDLHIKNPDDYNFKPKELLRKIVIVYLKMADDVYLDAIVQDHSYFNLSLFKRAYFICETKFILDQNDLLLFKRLVSRLETIQSEIVEDDEIVPDEFIDPITCDPITDPVILLTSNVTVDRSTFDAIMLGDQVDPFNREALDETKIKDNEEMKKKLEEYWENKKNKK</sequence>
<dbReference type="InParanoid" id="L2GTQ7"/>
<dbReference type="GO" id="GO:0000209">
    <property type="term" value="P:protein polyubiquitination"/>
    <property type="evidence" value="ECO:0007669"/>
    <property type="project" value="TreeGrafter"/>
</dbReference>
<evidence type="ECO:0000256" key="7">
    <source>
        <dbReference type="ARBA" id="ARBA00022786"/>
    </source>
</evidence>
<dbReference type="EMBL" id="GL877426">
    <property type="protein sequence ID" value="ELA47051.2"/>
    <property type="molecule type" value="Genomic_DNA"/>
</dbReference>
<dbReference type="InterPro" id="IPR045132">
    <property type="entry name" value="UBE4"/>
</dbReference>
<dbReference type="InterPro" id="IPR003613">
    <property type="entry name" value="Ubox_domain"/>
</dbReference>
<organism evidence="10 11">
    <name type="scientific">Vavraia culicis (isolate floridensis)</name>
    <name type="common">Microsporidian parasite</name>
    <dbReference type="NCBI Taxonomy" id="948595"/>
    <lineage>
        <taxon>Eukaryota</taxon>
        <taxon>Fungi</taxon>
        <taxon>Fungi incertae sedis</taxon>
        <taxon>Microsporidia</taxon>
        <taxon>Pleistophoridae</taxon>
        <taxon>Vavraia</taxon>
    </lineage>
</organism>
<dbReference type="SMART" id="SM00504">
    <property type="entry name" value="Ubox"/>
    <property type="match status" value="1"/>
</dbReference>
<dbReference type="FunCoup" id="L2GTQ7">
    <property type="interactions" value="298"/>
</dbReference>
<dbReference type="GO" id="GO:0006511">
    <property type="term" value="P:ubiquitin-dependent protein catabolic process"/>
    <property type="evidence" value="ECO:0007669"/>
    <property type="project" value="InterPro"/>
</dbReference>
<dbReference type="PROSITE" id="PS51698">
    <property type="entry name" value="U_BOX"/>
    <property type="match status" value="1"/>
</dbReference>
<reference evidence="11" key="1">
    <citation type="submission" date="2011-03" db="EMBL/GenBank/DDBJ databases">
        <title>The genome sequence of Vavraia culicis strain floridensis.</title>
        <authorList>
            <consortium name="The Broad Institute Genome Sequencing Platform"/>
            <person name="Cuomo C."/>
            <person name="Becnel J."/>
            <person name="Sanscrainte N."/>
            <person name="Young S.K."/>
            <person name="Zeng Q."/>
            <person name="Gargeya S."/>
            <person name="Fitzgerald M."/>
            <person name="Haas B."/>
            <person name="Abouelleil A."/>
            <person name="Alvarado L."/>
            <person name="Arachchi H.M."/>
            <person name="Berlin A."/>
            <person name="Chapman S.B."/>
            <person name="Gearin G."/>
            <person name="Goldberg J."/>
            <person name="Griggs A."/>
            <person name="Gujja S."/>
            <person name="Hansen M."/>
            <person name="Heiman D."/>
            <person name="Howarth C."/>
            <person name="Larimer J."/>
            <person name="Lui A."/>
            <person name="MacDonald P.J.P."/>
            <person name="McCowen C."/>
            <person name="Montmayeur A."/>
            <person name="Murphy C."/>
            <person name="Neiman D."/>
            <person name="Pearson M."/>
            <person name="Priest M."/>
            <person name="Roberts A."/>
            <person name="Saif S."/>
            <person name="Shea T."/>
            <person name="Sisk P."/>
            <person name="Stolte C."/>
            <person name="Sykes S."/>
            <person name="Wortman J."/>
            <person name="Nusbaum C."/>
            <person name="Birren B."/>
        </authorList>
    </citation>
    <scope>NUCLEOTIDE SEQUENCE [LARGE SCALE GENOMIC DNA]</scope>
    <source>
        <strain evidence="11">floridensis</strain>
    </source>
</reference>
<dbReference type="Pfam" id="PF10408">
    <property type="entry name" value="Ufd2P_core"/>
    <property type="match status" value="1"/>
</dbReference>
<evidence type="ECO:0000256" key="8">
    <source>
        <dbReference type="ARBA" id="ARBA00023242"/>
    </source>
</evidence>
<name>L2GTQ7_VAVCU</name>
<dbReference type="RefSeq" id="XP_008074480.1">
    <property type="nucleotide sequence ID" value="XM_008076289.1"/>
</dbReference>
<evidence type="ECO:0000256" key="1">
    <source>
        <dbReference type="ARBA" id="ARBA00004123"/>
    </source>
</evidence>
<accession>L2GTQ7</accession>
<keyword evidence="7" id="KW-0833">Ubl conjugation pathway</keyword>
<dbReference type="Gene3D" id="3.30.40.10">
    <property type="entry name" value="Zinc/RING finger domain, C3HC4 (zinc finger)"/>
    <property type="match status" value="1"/>
</dbReference>
<protein>
    <recommendedName>
        <fullName evidence="9">U-box domain-containing protein</fullName>
    </recommendedName>
</protein>
<evidence type="ECO:0000259" key="9">
    <source>
        <dbReference type="PROSITE" id="PS51698"/>
    </source>
</evidence>
<evidence type="ECO:0000313" key="10">
    <source>
        <dbReference type="EMBL" id="ELA47051.2"/>
    </source>
</evidence>
<dbReference type="InterPro" id="IPR013083">
    <property type="entry name" value="Znf_RING/FYVE/PHD"/>
</dbReference>
<keyword evidence="11" id="KW-1185">Reference proteome</keyword>
<dbReference type="GeneID" id="19879374"/>
<dbReference type="OrthoDB" id="20295at2759"/>
<keyword evidence="6" id="KW-0808">Transferase</keyword>
<dbReference type="GO" id="GO:0005737">
    <property type="term" value="C:cytoplasm"/>
    <property type="evidence" value="ECO:0007669"/>
    <property type="project" value="UniProtKB-SubCell"/>
</dbReference>
<proteinExistence type="inferred from homology"/>
<dbReference type="GO" id="GO:0000151">
    <property type="term" value="C:ubiquitin ligase complex"/>
    <property type="evidence" value="ECO:0007669"/>
    <property type="project" value="InterPro"/>
</dbReference>
<dbReference type="VEuPathDB" id="MicrosporidiaDB:VCUG_01496"/>
<dbReference type="STRING" id="948595.L2GTQ7"/>
<dbReference type="PANTHER" id="PTHR13931">
    <property type="entry name" value="UBIQUITINATION FACTOR E4"/>
    <property type="match status" value="1"/>
</dbReference>
<evidence type="ECO:0000256" key="2">
    <source>
        <dbReference type="ARBA" id="ARBA00004496"/>
    </source>
</evidence>
<comment type="similarity">
    <text evidence="4">Belongs to the ubiquitin conjugation factor E4 family.</text>
</comment>
<evidence type="ECO:0000256" key="4">
    <source>
        <dbReference type="ARBA" id="ARBA00007434"/>
    </source>
</evidence>
<comment type="subcellular location">
    <subcellularLocation>
        <location evidence="2">Cytoplasm</location>
    </subcellularLocation>
    <subcellularLocation>
        <location evidence="1">Nucleus</location>
    </subcellularLocation>
</comment>
<comment type="pathway">
    <text evidence="3">Protein modification; protein ubiquitination.</text>
</comment>
<dbReference type="SUPFAM" id="SSF57850">
    <property type="entry name" value="RING/U-box"/>
    <property type="match status" value="1"/>
</dbReference>